<comment type="caution">
    <text evidence="1">The sequence shown here is derived from an EMBL/GenBank/DDBJ whole genome shotgun (WGS) entry which is preliminary data.</text>
</comment>
<reference evidence="1" key="1">
    <citation type="submission" date="2022-08" db="EMBL/GenBank/DDBJ databases">
        <title>A Global Phylogenomic Analysis of the Shiitake Genus Lentinula.</title>
        <authorList>
            <consortium name="DOE Joint Genome Institute"/>
            <person name="Sierra-Patev S."/>
            <person name="Min B."/>
            <person name="Naranjo-Ortiz M."/>
            <person name="Looney B."/>
            <person name="Konkel Z."/>
            <person name="Slot J.C."/>
            <person name="Sakamoto Y."/>
            <person name="Steenwyk J.L."/>
            <person name="Rokas A."/>
            <person name="Carro J."/>
            <person name="Camarero S."/>
            <person name="Ferreira P."/>
            <person name="Molpeceres G."/>
            <person name="Ruiz-Duenas F.J."/>
            <person name="Serrano A."/>
            <person name="Henrissat B."/>
            <person name="Drula E."/>
            <person name="Hughes K.W."/>
            <person name="Mata J.L."/>
            <person name="Ishikawa N.K."/>
            <person name="Vargas-Isla R."/>
            <person name="Ushijima S."/>
            <person name="Smith C.A."/>
            <person name="Ahrendt S."/>
            <person name="Andreopoulos W."/>
            <person name="He G."/>
            <person name="Labutti K."/>
            <person name="Lipzen A."/>
            <person name="Ng V."/>
            <person name="Riley R."/>
            <person name="Sandor L."/>
            <person name="Barry K."/>
            <person name="Martinez A.T."/>
            <person name="Xiao Y."/>
            <person name="Gibbons J.G."/>
            <person name="Terashima K."/>
            <person name="Grigoriev I.V."/>
            <person name="Hibbett D.S."/>
        </authorList>
    </citation>
    <scope>NUCLEOTIDE SEQUENCE</scope>
    <source>
        <strain evidence="1">RHP3577 ss4</strain>
    </source>
</reference>
<protein>
    <submittedName>
        <fullName evidence="1">Uncharacterized protein</fullName>
    </submittedName>
</protein>
<evidence type="ECO:0000313" key="2">
    <source>
        <dbReference type="Proteomes" id="UP001150217"/>
    </source>
</evidence>
<proteinExistence type="predicted"/>
<name>A0ABQ8UWU8_9AGAR</name>
<accession>A0ABQ8UWU8</accession>
<dbReference type="Proteomes" id="UP001150217">
    <property type="component" value="Unassembled WGS sequence"/>
</dbReference>
<gene>
    <name evidence="1" type="ORF">C8R41DRAFT_860449</name>
</gene>
<evidence type="ECO:0000313" key="1">
    <source>
        <dbReference type="EMBL" id="KAJ4464184.1"/>
    </source>
</evidence>
<organism evidence="1 2">
    <name type="scientific">Lentinula lateritia</name>
    <dbReference type="NCBI Taxonomy" id="40482"/>
    <lineage>
        <taxon>Eukaryota</taxon>
        <taxon>Fungi</taxon>
        <taxon>Dikarya</taxon>
        <taxon>Basidiomycota</taxon>
        <taxon>Agaricomycotina</taxon>
        <taxon>Agaricomycetes</taxon>
        <taxon>Agaricomycetidae</taxon>
        <taxon>Agaricales</taxon>
        <taxon>Marasmiineae</taxon>
        <taxon>Omphalotaceae</taxon>
        <taxon>Lentinula</taxon>
    </lineage>
</organism>
<sequence length="106" mass="11569">MRIASPASTLLAQIEKEPSSIFDNQYNSIPSGGINKFPLGGKEGSFGERPVRSTLRDSYESPTVTVSLKVLTGNVPIKSWNVYDPRTVSALAIRDPLPSVVHFPLR</sequence>
<keyword evidence="2" id="KW-1185">Reference proteome</keyword>
<dbReference type="EMBL" id="JANVFT010000145">
    <property type="protein sequence ID" value="KAJ4464184.1"/>
    <property type="molecule type" value="Genomic_DNA"/>
</dbReference>